<protein>
    <submittedName>
        <fullName evidence="2">Uncharacterized protein</fullName>
    </submittedName>
</protein>
<keyword evidence="1" id="KW-1133">Transmembrane helix</keyword>
<dbReference type="AlphaFoldDB" id="A0A6G5AGV4"/>
<keyword evidence="1" id="KW-0812">Transmembrane</keyword>
<name>A0A6G5AGV4_RHIMP</name>
<sequence length="149" mass="16322">MLTIGDRRLDSLTSSASSDTKRASSEAHFMVPLFIALLSRALMPLTLTSASSSSVVFSAFDIKVKINIHSSKVIKKIVVTRAYGLKVCFWFNIFSSSNFVLICPNFVHLPFIFPLCLSLLLFVLAHPSSGFRVSFQLPARPAAVGPKSQ</sequence>
<proteinExistence type="predicted"/>
<feature type="transmembrane region" description="Helical" evidence="1">
    <location>
        <begin position="107"/>
        <end position="125"/>
    </location>
</feature>
<reference evidence="2" key="1">
    <citation type="submission" date="2020-03" db="EMBL/GenBank/DDBJ databases">
        <title>A transcriptome and proteome of the tick Rhipicephalus microplus shaped by the genetic composition of its hosts and developmental stage.</title>
        <authorList>
            <person name="Garcia G.R."/>
            <person name="Ribeiro J.M.C."/>
            <person name="Maruyama S.R."/>
            <person name="Gardinasse L.G."/>
            <person name="Nelson K."/>
            <person name="Ferreira B.R."/>
            <person name="Andrade T.G."/>
            <person name="Santos I.K.F.M."/>
        </authorList>
    </citation>
    <scope>NUCLEOTIDE SEQUENCE</scope>
    <source>
        <strain evidence="2">NSGR</strain>
        <tissue evidence="2">Salivary glands</tissue>
    </source>
</reference>
<accession>A0A6G5AGV4</accession>
<evidence type="ECO:0000313" key="2">
    <source>
        <dbReference type="EMBL" id="NIE50164.1"/>
    </source>
</evidence>
<keyword evidence="1" id="KW-0472">Membrane</keyword>
<dbReference type="EMBL" id="GIKN01007891">
    <property type="protein sequence ID" value="NIE50164.1"/>
    <property type="molecule type" value="Transcribed_RNA"/>
</dbReference>
<evidence type="ECO:0000256" key="1">
    <source>
        <dbReference type="SAM" id="Phobius"/>
    </source>
</evidence>
<organism evidence="2">
    <name type="scientific">Rhipicephalus microplus</name>
    <name type="common">Cattle tick</name>
    <name type="synonym">Boophilus microplus</name>
    <dbReference type="NCBI Taxonomy" id="6941"/>
    <lineage>
        <taxon>Eukaryota</taxon>
        <taxon>Metazoa</taxon>
        <taxon>Ecdysozoa</taxon>
        <taxon>Arthropoda</taxon>
        <taxon>Chelicerata</taxon>
        <taxon>Arachnida</taxon>
        <taxon>Acari</taxon>
        <taxon>Parasitiformes</taxon>
        <taxon>Ixodida</taxon>
        <taxon>Ixodoidea</taxon>
        <taxon>Ixodidae</taxon>
        <taxon>Rhipicephalinae</taxon>
        <taxon>Rhipicephalus</taxon>
        <taxon>Boophilus</taxon>
    </lineage>
</organism>
<feature type="transmembrane region" description="Helical" evidence="1">
    <location>
        <begin position="83"/>
        <end position="101"/>
    </location>
</feature>